<evidence type="ECO:0000256" key="3">
    <source>
        <dbReference type="ARBA" id="ARBA00022568"/>
    </source>
</evidence>
<feature type="transmembrane region" description="Helical" evidence="12">
    <location>
        <begin position="283"/>
        <end position="302"/>
    </location>
</feature>
<dbReference type="PANTHER" id="PTHR45628:SF1">
    <property type="entry name" value="VOLTAGE-DEPENDENT CALCIUM CHANNEL TYPE D SUBUNIT ALPHA-1"/>
    <property type="match status" value="1"/>
</dbReference>
<keyword evidence="11" id="KW-0407">Ion channel</keyword>
<comment type="subcellular location">
    <subcellularLocation>
        <location evidence="1">Membrane</location>
        <topology evidence="1">Multi-pass membrane protein</topology>
    </subcellularLocation>
</comment>
<dbReference type="OrthoDB" id="431720at2759"/>
<keyword evidence="6" id="KW-0106">Calcium</keyword>
<evidence type="ECO:0000313" key="14">
    <source>
        <dbReference type="EMBL" id="CAF4451674.1"/>
    </source>
</evidence>
<dbReference type="GO" id="GO:0005891">
    <property type="term" value="C:voltage-gated calcium channel complex"/>
    <property type="evidence" value="ECO:0007669"/>
    <property type="project" value="TreeGrafter"/>
</dbReference>
<dbReference type="GO" id="GO:0008331">
    <property type="term" value="F:high voltage-gated calcium channel activity"/>
    <property type="evidence" value="ECO:0007669"/>
    <property type="project" value="TreeGrafter"/>
</dbReference>
<keyword evidence="3" id="KW-0109">Calcium transport</keyword>
<evidence type="ECO:0000256" key="11">
    <source>
        <dbReference type="ARBA" id="ARBA00023303"/>
    </source>
</evidence>
<dbReference type="EMBL" id="CAJOBC010098053">
    <property type="protein sequence ID" value="CAF4451674.1"/>
    <property type="molecule type" value="Genomic_DNA"/>
</dbReference>
<feature type="transmembrane region" description="Helical" evidence="12">
    <location>
        <begin position="174"/>
        <end position="191"/>
    </location>
</feature>
<proteinExistence type="predicted"/>
<evidence type="ECO:0000256" key="1">
    <source>
        <dbReference type="ARBA" id="ARBA00004141"/>
    </source>
</evidence>
<dbReference type="Pfam" id="PF00520">
    <property type="entry name" value="Ion_trans"/>
    <property type="match status" value="2"/>
</dbReference>
<feature type="transmembrane region" description="Helical" evidence="12">
    <location>
        <begin position="345"/>
        <end position="373"/>
    </location>
</feature>
<feature type="transmembrane region" description="Helical" evidence="12">
    <location>
        <begin position="69"/>
        <end position="89"/>
    </location>
</feature>
<dbReference type="SUPFAM" id="SSF81324">
    <property type="entry name" value="Voltage-gated potassium channels"/>
    <property type="match status" value="2"/>
</dbReference>
<gene>
    <name evidence="14" type="ORF">SRO942_LOCUS42273</name>
</gene>
<dbReference type="PANTHER" id="PTHR45628">
    <property type="entry name" value="VOLTAGE-DEPENDENT CALCIUM CHANNEL TYPE A SUBUNIT ALPHA-1"/>
    <property type="match status" value="1"/>
</dbReference>
<keyword evidence="2" id="KW-0813">Transport</keyword>
<evidence type="ECO:0000256" key="9">
    <source>
        <dbReference type="ARBA" id="ARBA00023065"/>
    </source>
</evidence>
<comment type="caution">
    <text evidence="14">The sequence shown here is derived from an EMBL/GenBank/DDBJ whole genome shotgun (WGS) entry which is preliminary data.</text>
</comment>
<dbReference type="Gene3D" id="1.10.287.70">
    <property type="match status" value="1"/>
</dbReference>
<dbReference type="Proteomes" id="UP000681722">
    <property type="component" value="Unassembled WGS sequence"/>
</dbReference>
<dbReference type="AlphaFoldDB" id="A0A8S2WMX8"/>
<keyword evidence="5 12" id="KW-0812">Transmembrane</keyword>
<evidence type="ECO:0000313" key="15">
    <source>
        <dbReference type="Proteomes" id="UP000681722"/>
    </source>
</evidence>
<dbReference type="InterPro" id="IPR005821">
    <property type="entry name" value="Ion_trans_dom"/>
</dbReference>
<dbReference type="GO" id="GO:0098703">
    <property type="term" value="P:calcium ion import across plasma membrane"/>
    <property type="evidence" value="ECO:0007669"/>
    <property type="project" value="TreeGrafter"/>
</dbReference>
<evidence type="ECO:0000256" key="2">
    <source>
        <dbReference type="ARBA" id="ARBA00022448"/>
    </source>
</evidence>
<evidence type="ECO:0000256" key="6">
    <source>
        <dbReference type="ARBA" id="ARBA00022837"/>
    </source>
</evidence>
<evidence type="ECO:0000256" key="7">
    <source>
        <dbReference type="ARBA" id="ARBA00022882"/>
    </source>
</evidence>
<keyword evidence="4" id="KW-0107">Calcium channel</keyword>
<feature type="transmembrane region" description="Helical" evidence="12">
    <location>
        <begin position="109"/>
        <end position="129"/>
    </location>
</feature>
<keyword evidence="7" id="KW-0851">Voltage-gated channel</keyword>
<name>A0A8S2WMX8_9BILA</name>
<organism evidence="14 15">
    <name type="scientific">Didymodactylos carnosus</name>
    <dbReference type="NCBI Taxonomy" id="1234261"/>
    <lineage>
        <taxon>Eukaryota</taxon>
        <taxon>Metazoa</taxon>
        <taxon>Spiralia</taxon>
        <taxon>Gnathifera</taxon>
        <taxon>Rotifera</taxon>
        <taxon>Eurotatoria</taxon>
        <taxon>Bdelloidea</taxon>
        <taxon>Philodinida</taxon>
        <taxon>Philodinidae</taxon>
        <taxon>Didymodactylos</taxon>
    </lineage>
</organism>
<reference evidence="14" key="1">
    <citation type="submission" date="2021-02" db="EMBL/GenBank/DDBJ databases">
        <authorList>
            <person name="Nowell W R."/>
        </authorList>
    </citation>
    <scope>NUCLEOTIDE SEQUENCE</scope>
</reference>
<sequence>MFSQLAYSYADDEYDQLPPLPSQMKTPPKKAAHLLDIPTGNNAWSAVLQQAGMKRRKRRQTTPEHPRRLPFKYLVLLTIFCNCAALAMSKPLPNNDTTPNNYVLEQIEYLFLAIFTLKVILKIIAYGFFLHPNAYLRSGWNILDFVIVVVGRHSRNFHSYTCRRRIHALVKSQLFYWIIIVLVLLNTIVLSSEHYPQSNTLTQIQDKVNRVFVWLFPFEIRFDCFVVIGSIIEFVLIYLNIMPLSLGTSVLRCVRLLRVFKVIRYWLALRNLVASLLNSMKSIASLLLLLFLFIVIFALLGMQMFGGKFDKIYDVEEKPRNNFDSFWSALITAFQILTGEDWNEVMYTGILALGGLGSFGIVVCFYVIILFICGNYILLNMFLAIAVDNLADAENLTAAEEEEEKNEKN</sequence>
<feature type="domain" description="Ion transport" evidence="13">
    <location>
        <begin position="173"/>
        <end position="394"/>
    </location>
</feature>
<dbReference type="Gene3D" id="1.20.120.350">
    <property type="entry name" value="Voltage-gated potassium channels. Chain C"/>
    <property type="match status" value="2"/>
</dbReference>
<dbReference type="InterPro" id="IPR027359">
    <property type="entry name" value="Volt_channel_dom_sf"/>
</dbReference>
<evidence type="ECO:0000256" key="10">
    <source>
        <dbReference type="ARBA" id="ARBA00023136"/>
    </source>
</evidence>
<evidence type="ECO:0000256" key="5">
    <source>
        <dbReference type="ARBA" id="ARBA00022692"/>
    </source>
</evidence>
<evidence type="ECO:0000256" key="8">
    <source>
        <dbReference type="ARBA" id="ARBA00022989"/>
    </source>
</evidence>
<keyword evidence="10 12" id="KW-0472">Membrane</keyword>
<keyword evidence="9" id="KW-0406">Ion transport</keyword>
<evidence type="ECO:0000256" key="12">
    <source>
        <dbReference type="SAM" id="Phobius"/>
    </source>
</evidence>
<feature type="domain" description="Ion transport" evidence="13">
    <location>
        <begin position="70"/>
        <end position="150"/>
    </location>
</feature>
<evidence type="ECO:0000259" key="13">
    <source>
        <dbReference type="Pfam" id="PF00520"/>
    </source>
</evidence>
<feature type="transmembrane region" description="Helical" evidence="12">
    <location>
        <begin position="211"/>
        <end position="239"/>
    </location>
</feature>
<keyword evidence="8 12" id="KW-1133">Transmembrane helix</keyword>
<dbReference type="InterPro" id="IPR050599">
    <property type="entry name" value="VDCC_alpha-1_subunit"/>
</dbReference>
<evidence type="ECO:0000256" key="4">
    <source>
        <dbReference type="ARBA" id="ARBA00022673"/>
    </source>
</evidence>
<accession>A0A8S2WMX8</accession>
<protein>
    <recommendedName>
        <fullName evidence="13">Ion transport domain-containing protein</fullName>
    </recommendedName>
</protein>
<dbReference type="FunFam" id="1.10.287.70:FF:000107">
    <property type="entry name" value="Voltage-dependent L-type calcium channel subunit alpha"/>
    <property type="match status" value="1"/>
</dbReference>